<name>A0ABN2HIV0_9ACTN</name>
<accession>A0ABN2HIV0</accession>
<proteinExistence type="predicted"/>
<feature type="region of interest" description="Disordered" evidence="1">
    <location>
        <begin position="161"/>
        <end position="192"/>
    </location>
</feature>
<organism evidence="2 3">
    <name type="scientific">Streptomyces yatensis</name>
    <dbReference type="NCBI Taxonomy" id="155177"/>
    <lineage>
        <taxon>Bacteria</taxon>
        <taxon>Bacillati</taxon>
        <taxon>Actinomycetota</taxon>
        <taxon>Actinomycetes</taxon>
        <taxon>Kitasatosporales</taxon>
        <taxon>Streptomycetaceae</taxon>
        <taxon>Streptomyces</taxon>
        <taxon>Streptomyces violaceusniger group</taxon>
    </lineage>
</organism>
<reference evidence="2 3" key="1">
    <citation type="journal article" date="2019" name="Int. J. Syst. Evol. Microbiol.">
        <title>The Global Catalogue of Microorganisms (GCM) 10K type strain sequencing project: providing services to taxonomists for standard genome sequencing and annotation.</title>
        <authorList>
            <consortium name="The Broad Institute Genomics Platform"/>
            <consortium name="The Broad Institute Genome Sequencing Center for Infectious Disease"/>
            <person name="Wu L."/>
            <person name="Ma J."/>
        </authorList>
    </citation>
    <scope>NUCLEOTIDE SEQUENCE [LARGE SCALE GENOMIC DNA]</scope>
    <source>
        <strain evidence="2 3">JCM 13244</strain>
    </source>
</reference>
<protein>
    <submittedName>
        <fullName evidence="2">Uncharacterized protein</fullName>
    </submittedName>
</protein>
<keyword evidence="3" id="KW-1185">Reference proteome</keyword>
<dbReference type="EMBL" id="BAAALR010000040">
    <property type="protein sequence ID" value="GAA1688602.1"/>
    <property type="molecule type" value="Genomic_DNA"/>
</dbReference>
<gene>
    <name evidence="2" type="ORF">GCM10009680_30170</name>
</gene>
<evidence type="ECO:0000313" key="3">
    <source>
        <dbReference type="Proteomes" id="UP001499947"/>
    </source>
</evidence>
<evidence type="ECO:0000313" key="2">
    <source>
        <dbReference type="EMBL" id="GAA1688602.1"/>
    </source>
</evidence>
<evidence type="ECO:0000256" key="1">
    <source>
        <dbReference type="SAM" id="MobiDB-lite"/>
    </source>
</evidence>
<dbReference type="Proteomes" id="UP001499947">
    <property type="component" value="Unassembled WGS sequence"/>
</dbReference>
<sequence>MPARRGWPVSGHGVFSVSRETAPAVQSTSREGASTCRVLGSTPCSMALTILMMPATPAAAWVWPKLDLIEPSHSGRPSARFCPYVASSACASMGSPRLVPVPCASTASTWAGVSRASVSAWRMTRCWDGPLGAVRPLDAPSWLMALPRTMASTGWPFLRASDSRSTSSMPTPSPQPVPSAPSANALQRPSGARPRWRLKLMNARGLFITVTPPVSAIEHSPLRSAWMARCSATSDAEQAVSTVSAGPSRPKV</sequence>
<comment type="caution">
    <text evidence="2">The sequence shown here is derived from an EMBL/GenBank/DDBJ whole genome shotgun (WGS) entry which is preliminary data.</text>
</comment>